<dbReference type="VEuPathDB" id="VectorBase:HLOH_061288"/>
<dbReference type="Proteomes" id="UP000821853">
    <property type="component" value="Chromosome 1"/>
</dbReference>
<dbReference type="AlphaFoldDB" id="A0A9J6FC17"/>
<evidence type="ECO:0000313" key="3">
    <source>
        <dbReference type="Proteomes" id="UP000821853"/>
    </source>
</evidence>
<organism evidence="2 3">
    <name type="scientific">Haemaphysalis longicornis</name>
    <name type="common">Bush tick</name>
    <dbReference type="NCBI Taxonomy" id="44386"/>
    <lineage>
        <taxon>Eukaryota</taxon>
        <taxon>Metazoa</taxon>
        <taxon>Ecdysozoa</taxon>
        <taxon>Arthropoda</taxon>
        <taxon>Chelicerata</taxon>
        <taxon>Arachnida</taxon>
        <taxon>Acari</taxon>
        <taxon>Parasitiformes</taxon>
        <taxon>Ixodida</taxon>
        <taxon>Ixodoidea</taxon>
        <taxon>Ixodidae</taxon>
        <taxon>Haemaphysalinae</taxon>
        <taxon>Haemaphysalis</taxon>
    </lineage>
</organism>
<dbReference type="EMBL" id="JABSTR010000001">
    <property type="protein sequence ID" value="KAH9359684.1"/>
    <property type="molecule type" value="Genomic_DNA"/>
</dbReference>
<comment type="caution">
    <text evidence="2">The sequence shown here is derived from an EMBL/GenBank/DDBJ whole genome shotgun (WGS) entry which is preliminary data.</text>
</comment>
<reference evidence="2 3" key="1">
    <citation type="journal article" date="2020" name="Cell">
        <title>Large-Scale Comparative Analyses of Tick Genomes Elucidate Their Genetic Diversity and Vector Capacities.</title>
        <authorList>
            <consortium name="Tick Genome and Microbiome Consortium (TIGMIC)"/>
            <person name="Jia N."/>
            <person name="Wang J."/>
            <person name="Shi W."/>
            <person name="Du L."/>
            <person name="Sun Y."/>
            <person name="Zhan W."/>
            <person name="Jiang J.F."/>
            <person name="Wang Q."/>
            <person name="Zhang B."/>
            <person name="Ji P."/>
            <person name="Bell-Sakyi L."/>
            <person name="Cui X.M."/>
            <person name="Yuan T.T."/>
            <person name="Jiang B.G."/>
            <person name="Yang W.F."/>
            <person name="Lam T.T."/>
            <person name="Chang Q.C."/>
            <person name="Ding S.J."/>
            <person name="Wang X.J."/>
            <person name="Zhu J.G."/>
            <person name="Ruan X.D."/>
            <person name="Zhao L."/>
            <person name="Wei J.T."/>
            <person name="Ye R.Z."/>
            <person name="Que T.C."/>
            <person name="Du C.H."/>
            <person name="Zhou Y.H."/>
            <person name="Cheng J.X."/>
            <person name="Dai P.F."/>
            <person name="Guo W.B."/>
            <person name="Han X.H."/>
            <person name="Huang E.J."/>
            <person name="Li L.F."/>
            <person name="Wei W."/>
            <person name="Gao Y.C."/>
            <person name="Liu J.Z."/>
            <person name="Shao H.Z."/>
            <person name="Wang X."/>
            <person name="Wang C.C."/>
            <person name="Yang T.C."/>
            <person name="Huo Q.B."/>
            <person name="Li W."/>
            <person name="Chen H.Y."/>
            <person name="Chen S.E."/>
            <person name="Zhou L.G."/>
            <person name="Ni X.B."/>
            <person name="Tian J.H."/>
            <person name="Sheng Y."/>
            <person name="Liu T."/>
            <person name="Pan Y.S."/>
            <person name="Xia L.Y."/>
            <person name="Li J."/>
            <person name="Zhao F."/>
            <person name="Cao W.C."/>
        </authorList>
    </citation>
    <scope>NUCLEOTIDE SEQUENCE [LARGE SCALE GENOMIC DNA]</scope>
    <source>
        <strain evidence="2">HaeL-2018</strain>
    </source>
</reference>
<evidence type="ECO:0000256" key="1">
    <source>
        <dbReference type="SAM" id="MobiDB-lite"/>
    </source>
</evidence>
<feature type="region of interest" description="Disordered" evidence="1">
    <location>
        <begin position="1"/>
        <end position="42"/>
    </location>
</feature>
<name>A0A9J6FC17_HAELO</name>
<keyword evidence="3" id="KW-1185">Reference proteome</keyword>
<evidence type="ECO:0000313" key="2">
    <source>
        <dbReference type="EMBL" id="KAH9359684.1"/>
    </source>
</evidence>
<accession>A0A9J6FC17</accession>
<protein>
    <submittedName>
        <fullName evidence="2">Uncharacterized protein</fullName>
    </submittedName>
</protein>
<sequence>MNELSDCATATAQGKQNQDGGQNVAEDYPPLDSSGEGEDASTLRERLQEVEKIVIKNFFGLGIQCNKNTRMASLTDSLLEDFLSMRKLCLDMVEENGRLRGKMEGLTEALAAQGRIQTVDYSKALQKGHTVEYFETAKTTEEQPTGALILTAANLKPAALENLIKRNVDPCQLGLRNVKLYRSKEEVVVSSTSAEGRNDLKST</sequence>
<feature type="compositionally biased region" description="Polar residues" evidence="1">
    <location>
        <begin position="8"/>
        <end position="21"/>
    </location>
</feature>
<dbReference type="OrthoDB" id="6775559at2759"/>
<proteinExistence type="predicted"/>
<gene>
    <name evidence="2" type="ORF">HPB48_015884</name>
</gene>